<accession>A0A5M6CIW3</accession>
<feature type="domain" description="Phosphatidate phosphatase APP1 catalytic" evidence="1">
    <location>
        <begin position="129"/>
        <end position="285"/>
    </location>
</feature>
<reference evidence="2 3" key="1">
    <citation type="submission" date="2019-09" db="EMBL/GenBank/DDBJ databases">
        <title>Genome sequence and assembly of Taibaiella sp.</title>
        <authorList>
            <person name="Chhetri G."/>
        </authorList>
    </citation>
    <scope>NUCLEOTIDE SEQUENCE [LARGE SCALE GENOMIC DNA]</scope>
    <source>
        <strain evidence="2 3">KVB11</strain>
    </source>
</reference>
<dbReference type="EMBL" id="VWSH01000003">
    <property type="protein sequence ID" value="KAA5533335.1"/>
    <property type="molecule type" value="Genomic_DNA"/>
</dbReference>
<dbReference type="PANTHER" id="PTHR28208:SF3">
    <property type="entry name" value="PHOSPHATIDATE PHOSPHATASE APP1"/>
    <property type="match status" value="1"/>
</dbReference>
<proteinExistence type="predicted"/>
<dbReference type="RefSeq" id="WP_150033082.1">
    <property type="nucleotide sequence ID" value="NZ_VWSH01000003.1"/>
</dbReference>
<dbReference type="Proteomes" id="UP000323632">
    <property type="component" value="Unassembled WGS sequence"/>
</dbReference>
<evidence type="ECO:0000313" key="3">
    <source>
        <dbReference type="Proteomes" id="UP000323632"/>
    </source>
</evidence>
<dbReference type="Pfam" id="PF09949">
    <property type="entry name" value="APP1_cat"/>
    <property type="match status" value="1"/>
</dbReference>
<dbReference type="InterPro" id="IPR019236">
    <property type="entry name" value="APP1_cat"/>
</dbReference>
<keyword evidence="3" id="KW-1185">Reference proteome</keyword>
<organism evidence="2 3">
    <name type="scientific">Taibaiella lutea</name>
    <dbReference type="NCBI Taxonomy" id="2608001"/>
    <lineage>
        <taxon>Bacteria</taxon>
        <taxon>Pseudomonadati</taxon>
        <taxon>Bacteroidota</taxon>
        <taxon>Chitinophagia</taxon>
        <taxon>Chitinophagales</taxon>
        <taxon>Chitinophagaceae</taxon>
        <taxon>Taibaiella</taxon>
    </lineage>
</organism>
<comment type="caution">
    <text evidence="2">The sequence shown here is derived from an EMBL/GenBank/DDBJ whole genome shotgun (WGS) entry which is preliminary data.</text>
</comment>
<dbReference type="AlphaFoldDB" id="A0A5M6CIW3"/>
<dbReference type="PANTHER" id="PTHR28208">
    <property type="entry name" value="PHOSPHATIDATE PHOSPHATASE APP1"/>
    <property type="match status" value="1"/>
</dbReference>
<dbReference type="InterPro" id="IPR052935">
    <property type="entry name" value="Mg2+_PAP"/>
</dbReference>
<gene>
    <name evidence="2" type="ORF">F0919_12375</name>
</gene>
<protein>
    <submittedName>
        <fullName evidence="2">DUF2183 domain-containing protein</fullName>
    </submittedName>
</protein>
<evidence type="ECO:0000259" key="1">
    <source>
        <dbReference type="Pfam" id="PF09949"/>
    </source>
</evidence>
<dbReference type="GO" id="GO:0008195">
    <property type="term" value="F:phosphatidate phosphatase activity"/>
    <property type="evidence" value="ECO:0007669"/>
    <property type="project" value="InterPro"/>
</dbReference>
<sequence>MKSPEKLPFVKVYDGYGHSENLIVYGHLLQKQPHVTLNYEKNGLLQNIWQLIKLFKVKPVPYAKVKLTFESQSVEAITASDGFFKIELTPQHHLAAGWHALEVHAIDDNGNEISSSTGKVFIPHLSQFAFISDIDDTIIRSFSAKIFKRLYELISRNPAKRRLFDETAKQYNLLAFSFAKDKLPNPFFYVSSSEWNLYDYLKNVFKVKKLPEGIFLLNQIKRWKELILTGKTGHDGKFLRIVRLFKAFPNQQFILLGDNSQKDPEIYAKIADKFAAQIFAIYIRNVRNSRADDAQMLLEVHSTNGIPVCIFKDSKEAIEHGIKIGLIDANLPADFA</sequence>
<name>A0A5M6CIW3_9BACT</name>
<evidence type="ECO:0000313" key="2">
    <source>
        <dbReference type="EMBL" id="KAA5533335.1"/>
    </source>
</evidence>